<evidence type="ECO:0000256" key="2">
    <source>
        <dbReference type="ARBA" id="ARBA00012438"/>
    </source>
</evidence>
<proteinExistence type="predicted"/>
<evidence type="ECO:0000256" key="6">
    <source>
        <dbReference type="ARBA" id="ARBA00023012"/>
    </source>
</evidence>
<dbReference type="PANTHER" id="PTHR45453:SF1">
    <property type="entry name" value="PHOSPHATE REGULON SENSOR PROTEIN PHOR"/>
    <property type="match status" value="1"/>
</dbReference>
<dbReference type="InterPro" id="IPR036097">
    <property type="entry name" value="HisK_dim/P_sf"/>
</dbReference>
<dbReference type="SMART" id="SM00387">
    <property type="entry name" value="HATPase_c"/>
    <property type="match status" value="1"/>
</dbReference>
<sequence>MNKNHTTRALLIACVVIVSTLSFIQFYLVRNTYRLTRDHFYTEVKEEIVKVTNSPAMISLAEQIRAELRQAVIQYVTNPMSKPGFIKLLKSNTKESGHKLNIYLKKMLDKKPNLEGIIYKSQFDEIIFEINGKSDTLLTAPAKPVVFSGDDFHTAHTIILNKDVTLSTGEDLRITIRQSNFMDISKQENEVIKRMSGVLFLAIGLIAAVIILLYLVFSAMIRQKKLAEIKTDFANNITHELKTPLSSVSIILKSILLKEVQAKPALLNDLLQSLNRQHGKIRQLVDSVLDSAMVTATKVEQKELEITRFLQHYADDLAIANHELIAKIETIPQTLLTNAATLEKILNILVDNAAKYSEEGVSIYLTAFKTQTHYHIEITDQGAGIPLKYQQHIFDKFYRIPEQNKHTVKGLGLGLYLAKQAALQLSAELTVSSKPGKGSTFIISLPV</sequence>
<dbReference type="AlphaFoldDB" id="A0A127VC47"/>
<dbReference type="PROSITE" id="PS50109">
    <property type="entry name" value="HIS_KIN"/>
    <property type="match status" value="1"/>
</dbReference>
<dbReference type="SMART" id="SM00388">
    <property type="entry name" value="HisKA"/>
    <property type="match status" value="1"/>
</dbReference>
<dbReference type="GO" id="GO:0005886">
    <property type="term" value="C:plasma membrane"/>
    <property type="evidence" value="ECO:0007669"/>
    <property type="project" value="TreeGrafter"/>
</dbReference>
<evidence type="ECO:0000256" key="7">
    <source>
        <dbReference type="SAM" id="Phobius"/>
    </source>
</evidence>
<dbReference type="KEGG" id="pcm:AY601_1880"/>
<dbReference type="Proteomes" id="UP000071561">
    <property type="component" value="Chromosome"/>
</dbReference>
<dbReference type="CDD" id="cd00082">
    <property type="entry name" value="HisKA"/>
    <property type="match status" value="1"/>
</dbReference>
<keyword evidence="7" id="KW-1133">Transmembrane helix</keyword>
<dbReference type="SUPFAM" id="SSF47384">
    <property type="entry name" value="Homodimeric domain of signal transducing histidine kinase"/>
    <property type="match status" value="1"/>
</dbReference>
<dbReference type="SUPFAM" id="SSF55874">
    <property type="entry name" value="ATPase domain of HSP90 chaperone/DNA topoisomerase II/histidine kinase"/>
    <property type="match status" value="1"/>
</dbReference>
<dbReference type="PANTHER" id="PTHR45453">
    <property type="entry name" value="PHOSPHATE REGULON SENSOR PROTEIN PHOR"/>
    <property type="match status" value="1"/>
</dbReference>
<keyword evidence="5" id="KW-0418">Kinase</keyword>
<organism evidence="9 10">
    <name type="scientific">Pedobacter cryoconitis</name>
    <dbReference type="NCBI Taxonomy" id="188932"/>
    <lineage>
        <taxon>Bacteria</taxon>
        <taxon>Pseudomonadati</taxon>
        <taxon>Bacteroidota</taxon>
        <taxon>Sphingobacteriia</taxon>
        <taxon>Sphingobacteriales</taxon>
        <taxon>Sphingobacteriaceae</taxon>
        <taxon>Pedobacter</taxon>
    </lineage>
</organism>
<keyword evidence="4" id="KW-0808">Transferase</keyword>
<dbReference type="PATRIC" id="fig|188932.3.peg.1967"/>
<dbReference type="GO" id="GO:0016036">
    <property type="term" value="P:cellular response to phosphate starvation"/>
    <property type="evidence" value="ECO:0007669"/>
    <property type="project" value="TreeGrafter"/>
</dbReference>
<dbReference type="InterPro" id="IPR004358">
    <property type="entry name" value="Sig_transdc_His_kin-like_C"/>
</dbReference>
<dbReference type="InterPro" id="IPR003661">
    <property type="entry name" value="HisK_dim/P_dom"/>
</dbReference>
<keyword evidence="10" id="KW-1185">Reference proteome</keyword>
<feature type="transmembrane region" description="Helical" evidence="7">
    <location>
        <begin position="6"/>
        <end position="29"/>
    </location>
</feature>
<dbReference type="GO" id="GO:0000155">
    <property type="term" value="F:phosphorelay sensor kinase activity"/>
    <property type="evidence" value="ECO:0007669"/>
    <property type="project" value="InterPro"/>
</dbReference>
<feature type="transmembrane region" description="Helical" evidence="7">
    <location>
        <begin position="198"/>
        <end position="221"/>
    </location>
</feature>
<dbReference type="RefSeq" id="WP_068399684.1">
    <property type="nucleotide sequence ID" value="NZ_CP014504.1"/>
</dbReference>
<dbReference type="OrthoDB" id="921707at2"/>
<evidence type="ECO:0000256" key="1">
    <source>
        <dbReference type="ARBA" id="ARBA00000085"/>
    </source>
</evidence>
<evidence type="ECO:0000256" key="4">
    <source>
        <dbReference type="ARBA" id="ARBA00022679"/>
    </source>
</evidence>
<dbReference type="Pfam" id="PF00512">
    <property type="entry name" value="HisKA"/>
    <property type="match status" value="1"/>
</dbReference>
<dbReference type="EMBL" id="CP014504">
    <property type="protein sequence ID" value="AMP98789.1"/>
    <property type="molecule type" value="Genomic_DNA"/>
</dbReference>
<dbReference type="InterPro" id="IPR003594">
    <property type="entry name" value="HATPase_dom"/>
</dbReference>
<evidence type="ECO:0000313" key="9">
    <source>
        <dbReference type="EMBL" id="AMP98789.1"/>
    </source>
</evidence>
<evidence type="ECO:0000256" key="5">
    <source>
        <dbReference type="ARBA" id="ARBA00022777"/>
    </source>
</evidence>
<dbReference type="InterPro" id="IPR050351">
    <property type="entry name" value="BphY/WalK/GraS-like"/>
</dbReference>
<dbReference type="InterPro" id="IPR005467">
    <property type="entry name" value="His_kinase_dom"/>
</dbReference>
<evidence type="ECO:0000256" key="3">
    <source>
        <dbReference type="ARBA" id="ARBA00022553"/>
    </source>
</evidence>
<comment type="catalytic activity">
    <reaction evidence="1">
        <text>ATP + protein L-histidine = ADP + protein N-phospho-L-histidine.</text>
        <dbReference type="EC" id="2.7.13.3"/>
    </reaction>
</comment>
<keyword evidence="7" id="KW-0812">Transmembrane</keyword>
<dbReference type="Gene3D" id="1.10.287.130">
    <property type="match status" value="1"/>
</dbReference>
<dbReference type="PRINTS" id="PR00344">
    <property type="entry name" value="BCTRLSENSOR"/>
</dbReference>
<reference evidence="9 10" key="1">
    <citation type="submission" date="2016-03" db="EMBL/GenBank/DDBJ databases">
        <title>Complete genome sequence of Pedobacter cryoconitis PAMC 27485.</title>
        <authorList>
            <person name="Lee J."/>
            <person name="Kim O.-S."/>
        </authorList>
    </citation>
    <scope>NUCLEOTIDE SEQUENCE [LARGE SCALE GENOMIC DNA]</scope>
    <source>
        <strain evidence="9 10">PAMC 27485</strain>
    </source>
</reference>
<evidence type="ECO:0000259" key="8">
    <source>
        <dbReference type="PROSITE" id="PS50109"/>
    </source>
</evidence>
<dbReference type="GO" id="GO:0004721">
    <property type="term" value="F:phosphoprotein phosphatase activity"/>
    <property type="evidence" value="ECO:0007669"/>
    <property type="project" value="TreeGrafter"/>
</dbReference>
<keyword evidence="6" id="KW-0902">Two-component regulatory system</keyword>
<dbReference type="CDD" id="cd00075">
    <property type="entry name" value="HATPase"/>
    <property type="match status" value="1"/>
</dbReference>
<dbReference type="EC" id="2.7.13.3" evidence="2"/>
<accession>A0A127VC47</accession>
<keyword evidence="7" id="KW-0472">Membrane</keyword>
<feature type="domain" description="Histidine kinase" evidence="8">
    <location>
        <begin position="236"/>
        <end position="447"/>
    </location>
</feature>
<dbReference type="InterPro" id="IPR036890">
    <property type="entry name" value="HATPase_C_sf"/>
</dbReference>
<keyword evidence="3" id="KW-0597">Phosphoprotein</keyword>
<gene>
    <name evidence="9" type="ORF">AY601_1880</name>
</gene>
<evidence type="ECO:0000313" key="10">
    <source>
        <dbReference type="Proteomes" id="UP000071561"/>
    </source>
</evidence>
<dbReference type="Gene3D" id="3.30.565.10">
    <property type="entry name" value="Histidine kinase-like ATPase, C-terminal domain"/>
    <property type="match status" value="1"/>
</dbReference>
<dbReference type="Pfam" id="PF02518">
    <property type="entry name" value="HATPase_c"/>
    <property type="match status" value="1"/>
</dbReference>
<protein>
    <recommendedName>
        <fullName evidence="2">histidine kinase</fullName>
        <ecNumber evidence="2">2.7.13.3</ecNumber>
    </recommendedName>
</protein>
<name>A0A127VC47_9SPHI</name>